<comment type="subcellular location">
    <subcellularLocation>
        <location evidence="1 8">Cell membrane</location>
        <topology evidence="1 8">Multi-pass membrane protein</topology>
    </subcellularLocation>
</comment>
<dbReference type="RefSeq" id="WP_284314775.1">
    <property type="nucleotide sequence ID" value="NZ_BSPC01000054.1"/>
</dbReference>
<evidence type="ECO:0000256" key="3">
    <source>
        <dbReference type="ARBA" id="ARBA00022448"/>
    </source>
</evidence>
<feature type="transmembrane region" description="Helical" evidence="8">
    <location>
        <begin position="85"/>
        <end position="104"/>
    </location>
</feature>
<keyword evidence="5 8" id="KW-0812">Transmembrane</keyword>
<dbReference type="Gene3D" id="1.10.3720.10">
    <property type="entry name" value="MetI-like"/>
    <property type="match status" value="1"/>
</dbReference>
<feature type="transmembrane region" description="Helical" evidence="8">
    <location>
        <begin position="162"/>
        <end position="185"/>
    </location>
</feature>
<sequence>MSSQAIPATRPSTTPFRDRGAMLLLVPALAVFVLIFAAPLIDLALESFRQFVPGRIGSAPDSPFVLDNYRELASPSFLGVLVETFRISLAASLVGMIIAFPIGYGIVRRFSRRGRVACIGLMIMLVLLSMLVRTYALELTFGSVGIARPLLTALGVAPTSRWYIETLVGAGLLHAVIPISVLTLIGTVQNLDPRLIDAAQSLGAPVWRAHLDITLPRSLPALISAFLVSLTFSISAFVIPMVLGKGRVLFISNVIYNRFSDVSNYPSGAAVSITMLILTLCVVYLVSLAQHGGRKRA</sequence>
<dbReference type="Proteomes" id="UP001156882">
    <property type="component" value="Unassembled WGS sequence"/>
</dbReference>
<feature type="transmembrane region" description="Helical" evidence="8">
    <location>
        <begin position="221"/>
        <end position="243"/>
    </location>
</feature>
<evidence type="ECO:0000256" key="2">
    <source>
        <dbReference type="ARBA" id="ARBA00007069"/>
    </source>
</evidence>
<name>A0ABQ6CQ86_9HYPH</name>
<feature type="transmembrane region" description="Helical" evidence="8">
    <location>
        <begin position="21"/>
        <end position="41"/>
    </location>
</feature>
<gene>
    <name evidence="10" type="primary">potB_2</name>
    <name evidence="10" type="ORF">GCM10007874_47890</name>
</gene>
<dbReference type="PANTHER" id="PTHR42929:SF1">
    <property type="entry name" value="INNER MEMBRANE ABC TRANSPORTER PERMEASE PROTEIN YDCU-RELATED"/>
    <property type="match status" value="1"/>
</dbReference>
<organism evidence="10 11">
    <name type="scientific">Labrys miyagiensis</name>
    <dbReference type="NCBI Taxonomy" id="346912"/>
    <lineage>
        <taxon>Bacteria</taxon>
        <taxon>Pseudomonadati</taxon>
        <taxon>Pseudomonadota</taxon>
        <taxon>Alphaproteobacteria</taxon>
        <taxon>Hyphomicrobiales</taxon>
        <taxon>Xanthobacteraceae</taxon>
        <taxon>Labrys</taxon>
    </lineage>
</organism>
<keyword evidence="4" id="KW-1003">Cell membrane</keyword>
<dbReference type="EMBL" id="BSPC01000054">
    <property type="protein sequence ID" value="GLS21772.1"/>
    <property type="molecule type" value="Genomic_DNA"/>
</dbReference>
<evidence type="ECO:0000256" key="8">
    <source>
        <dbReference type="RuleBase" id="RU363032"/>
    </source>
</evidence>
<dbReference type="CDD" id="cd06261">
    <property type="entry name" value="TM_PBP2"/>
    <property type="match status" value="1"/>
</dbReference>
<comment type="caution">
    <text evidence="10">The sequence shown here is derived from an EMBL/GenBank/DDBJ whole genome shotgun (WGS) entry which is preliminary data.</text>
</comment>
<keyword evidence="11" id="KW-1185">Reference proteome</keyword>
<evidence type="ECO:0000313" key="11">
    <source>
        <dbReference type="Proteomes" id="UP001156882"/>
    </source>
</evidence>
<evidence type="ECO:0000256" key="5">
    <source>
        <dbReference type="ARBA" id="ARBA00022692"/>
    </source>
</evidence>
<evidence type="ECO:0000313" key="10">
    <source>
        <dbReference type="EMBL" id="GLS21772.1"/>
    </source>
</evidence>
<evidence type="ECO:0000256" key="1">
    <source>
        <dbReference type="ARBA" id="ARBA00004651"/>
    </source>
</evidence>
<feature type="transmembrane region" description="Helical" evidence="8">
    <location>
        <begin position="263"/>
        <end position="286"/>
    </location>
</feature>
<feature type="domain" description="ABC transmembrane type-1" evidence="9">
    <location>
        <begin position="81"/>
        <end position="286"/>
    </location>
</feature>
<proteinExistence type="inferred from homology"/>
<dbReference type="Pfam" id="PF00528">
    <property type="entry name" value="BPD_transp_1"/>
    <property type="match status" value="1"/>
</dbReference>
<evidence type="ECO:0000256" key="7">
    <source>
        <dbReference type="ARBA" id="ARBA00023136"/>
    </source>
</evidence>
<evidence type="ECO:0000256" key="6">
    <source>
        <dbReference type="ARBA" id="ARBA00022989"/>
    </source>
</evidence>
<protein>
    <submittedName>
        <fullName evidence="10">Spermidine/putrescine ABC transporter permease</fullName>
    </submittedName>
</protein>
<dbReference type="SUPFAM" id="SSF161098">
    <property type="entry name" value="MetI-like"/>
    <property type="match status" value="1"/>
</dbReference>
<keyword evidence="6 8" id="KW-1133">Transmembrane helix</keyword>
<dbReference type="PROSITE" id="PS50928">
    <property type="entry name" value="ABC_TM1"/>
    <property type="match status" value="1"/>
</dbReference>
<dbReference type="PANTHER" id="PTHR42929">
    <property type="entry name" value="INNER MEMBRANE ABC TRANSPORTER PERMEASE PROTEIN YDCU-RELATED-RELATED"/>
    <property type="match status" value="1"/>
</dbReference>
<dbReference type="InterPro" id="IPR000515">
    <property type="entry name" value="MetI-like"/>
</dbReference>
<dbReference type="InterPro" id="IPR035906">
    <property type="entry name" value="MetI-like_sf"/>
</dbReference>
<accession>A0ABQ6CQ86</accession>
<reference evidence="11" key="1">
    <citation type="journal article" date="2019" name="Int. J. Syst. Evol. Microbiol.">
        <title>The Global Catalogue of Microorganisms (GCM) 10K type strain sequencing project: providing services to taxonomists for standard genome sequencing and annotation.</title>
        <authorList>
            <consortium name="The Broad Institute Genomics Platform"/>
            <consortium name="The Broad Institute Genome Sequencing Center for Infectious Disease"/>
            <person name="Wu L."/>
            <person name="Ma J."/>
        </authorList>
    </citation>
    <scope>NUCLEOTIDE SEQUENCE [LARGE SCALE GENOMIC DNA]</scope>
    <source>
        <strain evidence="11">NBRC 101365</strain>
    </source>
</reference>
<comment type="similarity">
    <text evidence="2">Belongs to the binding-protein-dependent transport system permease family. CysTW subfamily.</text>
</comment>
<keyword evidence="7 8" id="KW-0472">Membrane</keyword>
<evidence type="ECO:0000256" key="4">
    <source>
        <dbReference type="ARBA" id="ARBA00022475"/>
    </source>
</evidence>
<keyword evidence="3 8" id="KW-0813">Transport</keyword>
<feature type="transmembrane region" description="Helical" evidence="8">
    <location>
        <begin position="116"/>
        <end position="136"/>
    </location>
</feature>
<evidence type="ECO:0000259" key="9">
    <source>
        <dbReference type="PROSITE" id="PS50928"/>
    </source>
</evidence>